<keyword evidence="2" id="KW-1185">Reference proteome</keyword>
<gene>
    <name evidence="1" type="ORF">B0H17DRAFT_1213740</name>
</gene>
<reference evidence="1" key="1">
    <citation type="submission" date="2023-03" db="EMBL/GenBank/DDBJ databases">
        <title>Massive genome expansion in bonnet fungi (Mycena s.s.) driven by repeated elements and novel gene families across ecological guilds.</title>
        <authorList>
            <consortium name="Lawrence Berkeley National Laboratory"/>
            <person name="Harder C.B."/>
            <person name="Miyauchi S."/>
            <person name="Viragh M."/>
            <person name="Kuo A."/>
            <person name="Thoen E."/>
            <person name="Andreopoulos B."/>
            <person name="Lu D."/>
            <person name="Skrede I."/>
            <person name="Drula E."/>
            <person name="Henrissat B."/>
            <person name="Morin E."/>
            <person name="Kohler A."/>
            <person name="Barry K."/>
            <person name="LaButti K."/>
            <person name="Morin E."/>
            <person name="Salamov A."/>
            <person name="Lipzen A."/>
            <person name="Mereny Z."/>
            <person name="Hegedus B."/>
            <person name="Baldrian P."/>
            <person name="Stursova M."/>
            <person name="Weitz H."/>
            <person name="Taylor A."/>
            <person name="Grigoriev I.V."/>
            <person name="Nagy L.G."/>
            <person name="Martin F."/>
            <person name="Kauserud H."/>
        </authorList>
    </citation>
    <scope>NUCLEOTIDE SEQUENCE</scope>
    <source>
        <strain evidence="1">CBHHK067</strain>
    </source>
</reference>
<name>A0AAD7CQA2_MYCRO</name>
<evidence type="ECO:0000313" key="1">
    <source>
        <dbReference type="EMBL" id="KAJ7656633.1"/>
    </source>
</evidence>
<accession>A0AAD7CQA2</accession>
<organism evidence="1 2">
    <name type="scientific">Mycena rosella</name>
    <name type="common">Pink bonnet</name>
    <name type="synonym">Agaricus rosellus</name>
    <dbReference type="NCBI Taxonomy" id="1033263"/>
    <lineage>
        <taxon>Eukaryota</taxon>
        <taxon>Fungi</taxon>
        <taxon>Dikarya</taxon>
        <taxon>Basidiomycota</taxon>
        <taxon>Agaricomycotina</taxon>
        <taxon>Agaricomycetes</taxon>
        <taxon>Agaricomycetidae</taxon>
        <taxon>Agaricales</taxon>
        <taxon>Marasmiineae</taxon>
        <taxon>Mycenaceae</taxon>
        <taxon>Mycena</taxon>
    </lineage>
</organism>
<dbReference type="AlphaFoldDB" id="A0AAD7CQA2"/>
<comment type="caution">
    <text evidence="1">The sequence shown here is derived from an EMBL/GenBank/DDBJ whole genome shotgun (WGS) entry which is preliminary data.</text>
</comment>
<sequence length="234" mass="25082">MSSPWRRLAPKRRTFLGELVIGLSIPFAQIPLRVSASINARSILTLTSGKATTTISRTSPPTPLIYGGPNIIGLISATYCSPSPLLSNFHQYSLVIYILRVYAPPRPPTQFSPPPPRATSLEPLFTILPSSSGPSRSALLARHAPGIKSDGAGRDGAMARRCTHTRSLRAARLRSKFSQACPPVKCCPYLLSPSALADTSTDCDSKERETILPKRSSGAAPPDYRTTLSLVAAS</sequence>
<protein>
    <submittedName>
        <fullName evidence="1">Uncharacterized protein</fullName>
    </submittedName>
</protein>
<evidence type="ECO:0000313" key="2">
    <source>
        <dbReference type="Proteomes" id="UP001221757"/>
    </source>
</evidence>
<proteinExistence type="predicted"/>
<dbReference type="EMBL" id="JARKIE010000298">
    <property type="protein sequence ID" value="KAJ7656633.1"/>
    <property type="molecule type" value="Genomic_DNA"/>
</dbReference>
<dbReference type="Proteomes" id="UP001221757">
    <property type="component" value="Unassembled WGS sequence"/>
</dbReference>